<gene>
    <name evidence="3" type="ORF">GGQ88_002322</name>
</gene>
<reference evidence="3 4" key="1">
    <citation type="submission" date="2020-08" db="EMBL/GenBank/DDBJ databases">
        <title>Genomic Encyclopedia of Type Strains, Phase IV (KMG-IV): sequencing the most valuable type-strain genomes for metagenomic binning, comparative biology and taxonomic classification.</title>
        <authorList>
            <person name="Goeker M."/>
        </authorList>
    </citation>
    <scope>NUCLEOTIDE SEQUENCE [LARGE SCALE GENOMIC DNA]</scope>
    <source>
        <strain evidence="3 4">DSM 14552</strain>
    </source>
</reference>
<name>A0A7W6EWI4_9SPHN</name>
<dbReference type="Proteomes" id="UP000562395">
    <property type="component" value="Unassembled WGS sequence"/>
</dbReference>
<keyword evidence="4" id="KW-1185">Reference proteome</keyword>
<feature type="region of interest" description="Disordered" evidence="1">
    <location>
        <begin position="50"/>
        <end position="115"/>
    </location>
</feature>
<feature type="chain" id="PRO_5031254744" evidence="2">
    <location>
        <begin position="31"/>
        <end position="115"/>
    </location>
</feature>
<evidence type="ECO:0000313" key="4">
    <source>
        <dbReference type="Proteomes" id="UP000562395"/>
    </source>
</evidence>
<feature type="signal peptide" evidence="2">
    <location>
        <begin position="1"/>
        <end position="30"/>
    </location>
</feature>
<evidence type="ECO:0000256" key="2">
    <source>
        <dbReference type="SAM" id="SignalP"/>
    </source>
</evidence>
<feature type="compositionally biased region" description="Low complexity" evidence="1">
    <location>
        <begin position="60"/>
        <end position="74"/>
    </location>
</feature>
<keyword evidence="3" id="KW-0449">Lipoprotein</keyword>
<dbReference type="AlphaFoldDB" id="A0A7W6EWI4"/>
<comment type="caution">
    <text evidence="3">The sequence shown here is derived from an EMBL/GenBank/DDBJ whole genome shotgun (WGS) entry which is preliminary data.</text>
</comment>
<accession>A0A7W6EWI4</accession>
<feature type="compositionally biased region" description="Basic and acidic residues" evidence="1">
    <location>
        <begin position="50"/>
        <end position="59"/>
    </location>
</feature>
<proteinExistence type="predicted"/>
<sequence length="115" mass="11692">MPNWTSARGRATRHSARGLLFATLASALLAGCGSSSKDQELEARIAAAEAKADAADKRSQQALSMAASGSSSGQFAPEPENVVGDSGVDDSMLTDNSGENGAFDNVIEAPQIPPG</sequence>
<dbReference type="EMBL" id="JACICY010000005">
    <property type="protein sequence ID" value="MBB3861050.1"/>
    <property type="molecule type" value="Genomic_DNA"/>
</dbReference>
<evidence type="ECO:0000313" key="3">
    <source>
        <dbReference type="EMBL" id="MBB3861050.1"/>
    </source>
</evidence>
<evidence type="ECO:0000256" key="1">
    <source>
        <dbReference type="SAM" id="MobiDB-lite"/>
    </source>
</evidence>
<organism evidence="3 4">
    <name type="scientific">Novosphingobium hassiacum</name>
    <dbReference type="NCBI Taxonomy" id="173676"/>
    <lineage>
        <taxon>Bacteria</taxon>
        <taxon>Pseudomonadati</taxon>
        <taxon>Pseudomonadota</taxon>
        <taxon>Alphaproteobacteria</taxon>
        <taxon>Sphingomonadales</taxon>
        <taxon>Sphingomonadaceae</taxon>
        <taxon>Novosphingobium</taxon>
    </lineage>
</organism>
<protein>
    <submittedName>
        <fullName evidence="3">Outer membrane murein-binding lipoprotein Lpp</fullName>
    </submittedName>
</protein>
<dbReference type="RefSeq" id="WP_183613337.1">
    <property type="nucleotide sequence ID" value="NZ_JACICY010000005.1"/>
</dbReference>
<keyword evidence="2" id="KW-0732">Signal</keyword>